<dbReference type="Proteomes" id="UP000565715">
    <property type="component" value="Unassembled WGS sequence"/>
</dbReference>
<name>A0A846XMH0_9NOCA</name>
<organism evidence="1 2">
    <name type="scientific">Nocardia speluncae</name>
    <dbReference type="NCBI Taxonomy" id="419477"/>
    <lineage>
        <taxon>Bacteria</taxon>
        <taxon>Bacillati</taxon>
        <taxon>Actinomycetota</taxon>
        <taxon>Actinomycetes</taxon>
        <taxon>Mycobacteriales</taxon>
        <taxon>Nocardiaceae</taxon>
        <taxon>Nocardia</taxon>
    </lineage>
</organism>
<accession>A0A846XMH0</accession>
<proteinExistence type="predicted"/>
<evidence type="ECO:0000313" key="2">
    <source>
        <dbReference type="Proteomes" id="UP000565715"/>
    </source>
</evidence>
<keyword evidence="2" id="KW-1185">Reference proteome</keyword>
<reference evidence="1 2" key="1">
    <citation type="submission" date="2020-04" db="EMBL/GenBank/DDBJ databases">
        <title>MicrobeNet Type strains.</title>
        <authorList>
            <person name="Nicholson A.C."/>
        </authorList>
    </citation>
    <scope>NUCLEOTIDE SEQUENCE [LARGE SCALE GENOMIC DNA]</scope>
    <source>
        <strain evidence="1 2">DSM 45078</strain>
    </source>
</reference>
<evidence type="ECO:0000313" key="1">
    <source>
        <dbReference type="EMBL" id="NKY36429.1"/>
    </source>
</evidence>
<dbReference type="EMBL" id="JAAXOO010000007">
    <property type="protein sequence ID" value="NKY36429.1"/>
    <property type="molecule type" value="Genomic_DNA"/>
</dbReference>
<dbReference type="RefSeq" id="WP_168443506.1">
    <property type="nucleotide sequence ID" value="NZ_JAAXOO010000007.1"/>
</dbReference>
<comment type="caution">
    <text evidence="1">The sequence shown here is derived from an EMBL/GenBank/DDBJ whole genome shotgun (WGS) entry which is preliminary data.</text>
</comment>
<gene>
    <name evidence="1" type="ORF">HGA13_25665</name>
</gene>
<dbReference type="AlphaFoldDB" id="A0A846XMH0"/>
<sequence length="127" mass="14174">MSIVDVQVEGVDVERVQQQLKEFNSGCLAAIRNPLGRLPKDQIESASRFHPVWPRFNPFDVDLSPFVLRAPNPDPVVEIFLTAAAPVRRFVDVPAIPQPPHSTAWRPTFSVESTAIRREFGEVPCSA</sequence>
<protein>
    <submittedName>
        <fullName evidence="1">Uncharacterized protein</fullName>
    </submittedName>
</protein>